<dbReference type="InterPro" id="IPR043143">
    <property type="entry name" value="Mal/L-sulf/L-lact_DH-like_NADP"/>
</dbReference>
<proteinExistence type="predicted"/>
<dbReference type="SUPFAM" id="SSF89733">
    <property type="entry name" value="L-sulfolactate dehydrogenase-like"/>
    <property type="match status" value="1"/>
</dbReference>
<dbReference type="Proteomes" id="UP000028525">
    <property type="component" value="Unassembled WGS sequence"/>
</dbReference>
<evidence type="ECO:0000256" key="1">
    <source>
        <dbReference type="ARBA" id="ARBA00023002"/>
    </source>
</evidence>
<keyword evidence="3" id="KW-1185">Reference proteome</keyword>
<sequence>MSLKIPYETVKETIKKALLNAGLTMEQAEVCSTIHTQSSADGVESHGLNRVPRFVEYVQKGWVDPKGKPELIGARGAVENYDGHLGIGITNAMFCADRAMELAKEHGIGCVALRNTTHWMRGGTYAWRMAEAGFMGMSWINTESCMPLWGSDEPGVGNNPFCIAIPREDGPIVLDMAMSQYAYGKLGVYRLADKKLPFPGGFDKDGNLTDDPGAIEESRRILPTGYWKGSGMAIALDLAAALMANGKSGFDMDEEGRGSCTGCCQIFIAYDPYLFGTKEEIQEMLNRRVAAADASHPEREGGQVTCPGERTITTRERSMKDGVSVDETVWSQVVAISEGDLNTKDIASK</sequence>
<dbReference type="InterPro" id="IPR003767">
    <property type="entry name" value="Malate/L-lactate_DH-like"/>
</dbReference>
<dbReference type="AlphaFoldDB" id="A0A084JNE2"/>
<comment type="caution">
    <text evidence="2">The sequence shown here is derived from an EMBL/GenBank/DDBJ whole genome shotgun (WGS) entry which is preliminary data.</text>
</comment>
<evidence type="ECO:0000313" key="3">
    <source>
        <dbReference type="Proteomes" id="UP000028525"/>
    </source>
</evidence>
<dbReference type="GO" id="GO:0047559">
    <property type="term" value="F:3-dehydro-L-gulonate 2-dehydrogenase activity"/>
    <property type="evidence" value="ECO:0007669"/>
    <property type="project" value="UniProtKB-EC"/>
</dbReference>
<organism evidence="2 3">
    <name type="scientific">Lacrimispora celerecrescens</name>
    <dbReference type="NCBI Taxonomy" id="29354"/>
    <lineage>
        <taxon>Bacteria</taxon>
        <taxon>Bacillati</taxon>
        <taxon>Bacillota</taxon>
        <taxon>Clostridia</taxon>
        <taxon>Lachnospirales</taxon>
        <taxon>Lachnospiraceae</taxon>
        <taxon>Lacrimispora</taxon>
    </lineage>
</organism>
<dbReference type="Gene3D" id="1.10.1530.10">
    <property type="match status" value="1"/>
</dbReference>
<evidence type="ECO:0000313" key="2">
    <source>
        <dbReference type="EMBL" id="KEZ90476.1"/>
    </source>
</evidence>
<dbReference type="PANTHER" id="PTHR11091">
    <property type="entry name" value="OXIDOREDUCTASE-RELATED"/>
    <property type="match status" value="1"/>
</dbReference>
<dbReference type="InterPro" id="IPR036111">
    <property type="entry name" value="Mal/L-sulfo/L-lacto_DH-like_sf"/>
</dbReference>
<dbReference type="EMBL" id="JPME01000011">
    <property type="protein sequence ID" value="KEZ90476.1"/>
    <property type="molecule type" value="Genomic_DNA"/>
</dbReference>
<keyword evidence="1 2" id="KW-0560">Oxidoreductase</keyword>
<dbReference type="RefSeq" id="WP_038280315.1">
    <property type="nucleotide sequence ID" value="NZ_JPME01000011.1"/>
</dbReference>
<dbReference type="PANTHER" id="PTHR11091:SF3">
    <property type="entry name" value="2,3-DIKETO-L-GULONATE REDUCTASE"/>
    <property type="match status" value="1"/>
</dbReference>
<name>A0A084JNE2_9FIRM</name>
<reference evidence="2 3" key="1">
    <citation type="submission" date="2014-07" db="EMBL/GenBank/DDBJ databases">
        <title>Draft genome of Clostridium celerecrescens 152B isolated from sediments associated with methane hydrate from Krishna Godavari basin.</title>
        <authorList>
            <person name="Honkalas V.S."/>
            <person name="Dabir A.P."/>
            <person name="Arora P."/>
            <person name="Dhakephalkar P.K."/>
        </authorList>
    </citation>
    <scope>NUCLEOTIDE SEQUENCE [LARGE SCALE GENOMIC DNA]</scope>
    <source>
        <strain evidence="2 3">152B</strain>
    </source>
</reference>
<dbReference type="STRING" id="29354.IO98_09200"/>
<dbReference type="EC" id="1.1.1.130" evidence="2"/>
<dbReference type="Pfam" id="PF02615">
    <property type="entry name" value="Ldh_2"/>
    <property type="match status" value="1"/>
</dbReference>
<gene>
    <name evidence="2" type="ORF">IO98_09200</name>
</gene>
<dbReference type="NCBIfam" id="NF009750">
    <property type="entry name" value="PRK13260.1"/>
    <property type="match status" value="1"/>
</dbReference>
<dbReference type="InterPro" id="IPR043144">
    <property type="entry name" value="Mal/L-sulf/L-lact_DH-like_ah"/>
</dbReference>
<dbReference type="OrthoDB" id="9769447at2"/>
<dbReference type="Gene3D" id="3.30.1370.60">
    <property type="entry name" value="Hypothetical oxidoreductase yiak, domain 2"/>
    <property type="match status" value="1"/>
</dbReference>
<accession>A0A084JNE2</accession>
<protein>
    <submittedName>
        <fullName evidence="2">2,3-diketo-L-gulonate reductase</fullName>
        <ecNumber evidence="2">1.1.1.130</ecNumber>
    </submittedName>
</protein>